<dbReference type="Proteomes" id="UP000722357">
    <property type="component" value="Unassembled WGS sequence"/>
</dbReference>
<dbReference type="EMBL" id="DYWE01000062">
    <property type="protein sequence ID" value="HJF81197.1"/>
    <property type="molecule type" value="Genomic_DNA"/>
</dbReference>
<organism evidence="7 13">
    <name type="scientific">Phocaeicola plebeius</name>
    <dbReference type="NCBI Taxonomy" id="310297"/>
    <lineage>
        <taxon>Bacteria</taxon>
        <taxon>Pseudomonadati</taxon>
        <taxon>Bacteroidota</taxon>
        <taxon>Bacteroidia</taxon>
        <taxon>Bacteroidales</taxon>
        <taxon>Bacteroidaceae</taxon>
        <taxon>Phocaeicola</taxon>
    </lineage>
</organism>
<evidence type="ECO:0000259" key="5">
    <source>
        <dbReference type="Pfam" id="PF13336"/>
    </source>
</evidence>
<feature type="binding site" evidence="3">
    <location>
        <position position="378"/>
    </location>
    <ligand>
        <name>CoA</name>
        <dbReference type="ChEBI" id="CHEBI:57287"/>
    </ligand>
</feature>
<evidence type="ECO:0000313" key="10">
    <source>
        <dbReference type="EMBL" id="RHF91869.1"/>
    </source>
</evidence>
<dbReference type="InterPro" id="IPR037171">
    <property type="entry name" value="NagB/RpiA_transferase-like"/>
</dbReference>
<feature type="binding site" evidence="3">
    <location>
        <position position="398"/>
    </location>
    <ligand>
        <name>CoA</name>
        <dbReference type="ChEBI" id="CHEBI:57287"/>
    </ligand>
</feature>
<evidence type="ECO:0000313" key="14">
    <source>
        <dbReference type="Proteomes" id="UP000283485"/>
    </source>
</evidence>
<evidence type="ECO:0000313" key="15">
    <source>
        <dbReference type="Proteomes" id="UP000285109"/>
    </source>
</evidence>
<dbReference type="InterPro" id="IPR017821">
    <property type="entry name" value="Succinate_CoA_transferase"/>
</dbReference>
<dbReference type="Gene3D" id="3.40.1080.10">
    <property type="entry name" value="Glutaconate Coenzyme A-transferase"/>
    <property type="match status" value="1"/>
</dbReference>
<dbReference type="Gene3D" id="3.30.750.70">
    <property type="entry name" value="4-hydroxybutyrate coenzyme like domains"/>
    <property type="match status" value="1"/>
</dbReference>
<dbReference type="GO" id="GO:0006083">
    <property type="term" value="P:acetate metabolic process"/>
    <property type="evidence" value="ECO:0007669"/>
    <property type="project" value="InterPro"/>
</dbReference>
<reference evidence="6" key="2">
    <citation type="journal article" date="2021" name="PeerJ">
        <title>Extensive microbial diversity within the chicken gut microbiome revealed by metagenomics and culture.</title>
        <authorList>
            <person name="Gilroy R."/>
            <person name="Ravi A."/>
            <person name="Getino M."/>
            <person name="Pursley I."/>
            <person name="Horton D.L."/>
            <person name="Alikhan N.F."/>
            <person name="Baker D."/>
            <person name="Gharbi K."/>
            <person name="Hall N."/>
            <person name="Watson M."/>
            <person name="Adriaenssens E.M."/>
            <person name="Foster-Nyarko E."/>
            <person name="Jarju S."/>
            <person name="Secka A."/>
            <person name="Antonio M."/>
            <person name="Oren A."/>
            <person name="Chaudhuri R.R."/>
            <person name="La Ragione R."/>
            <person name="Hildebrand F."/>
            <person name="Pallen M.J."/>
        </authorList>
    </citation>
    <scope>NUCLEOTIDE SEQUENCE</scope>
    <source>
        <strain evidence="6">9794</strain>
    </source>
</reference>
<dbReference type="Pfam" id="PF13336">
    <property type="entry name" value="AcetylCoA_hyd_C"/>
    <property type="match status" value="1"/>
</dbReference>
<dbReference type="GO" id="GO:0003986">
    <property type="term" value="F:acetyl-CoA hydrolase activity"/>
    <property type="evidence" value="ECO:0007669"/>
    <property type="project" value="TreeGrafter"/>
</dbReference>
<proteinExistence type="inferred from homology"/>
<comment type="caution">
    <text evidence="7">The sequence shown here is derived from an EMBL/GenBank/DDBJ whole genome shotgun (WGS) entry which is preliminary data.</text>
</comment>
<name>A0A3E4N7K6_9BACT</name>
<dbReference type="EMBL" id="QSTF01000001">
    <property type="protein sequence ID" value="RGM43278.1"/>
    <property type="molecule type" value="Genomic_DNA"/>
</dbReference>
<evidence type="ECO:0000313" key="6">
    <source>
        <dbReference type="EMBL" id="HJF81197.1"/>
    </source>
</evidence>
<dbReference type="Proteomes" id="UP000283485">
    <property type="component" value="Unassembled WGS sequence"/>
</dbReference>
<keyword evidence="7" id="KW-0808">Transferase</keyword>
<evidence type="ECO:0000259" key="4">
    <source>
        <dbReference type="Pfam" id="PF02550"/>
    </source>
</evidence>
<accession>A0A3E4N7K6</accession>
<evidence type="ECO:0000313" key="8">
    <source>
        <dbReference type="EMBL" id="RGM43278.1"/>
    </source>
</evidence>
<dbReference type="Proteomes" id="UP000285750">
    <property type="component" value="Unassembled WGS sequence"/>
</dbReference>
<dbReference type="InterPro" id="IPR003702">
    <property type="entry name" value="ActCoA_hydro_N"/>
</dbReference>
<evidence type="ECO:0000313" key="16">
    <source>
        <dbReference type="Proteomes" id="UP000285750"/>
    </source>
</evidence>
<dbReference type="STRING" id="310297.BHV76_06015"/>
<dbReference type="RefSeq" id="WP_117669949.1">
    <property type="nucleotide sequence ID" value="NZ_CABOGR010000001.1"/>
</dbReference>
<dbReference type="FunFam" id="3.40.1080.20:FF:000001">
    <property type="entry name" value="Acetyl-CoA hydrolase Ach1"/>
    <property type="match status" value="1"/>
</dbReference>
<evidence type="ECO:0000313" key="11">
    <source>
        <dbReference type="EMBL" id="RHM91897.1"/>
    </source>
</evidence>
<feature type="domain" description="Acetyl-CoA hydrolase/transferase C-terminal" evidence="5">
    <location>
        <begin position="315"/>
        <end position="458"/>
    </location>
</feature>
<dbReference type="EMBL" id="QRUY01000024">
    <property type="protein sequence ID" value="RGS05986.1"/>
    <property type="molecule type" value="Genomic_DNA"/>
</dbReference>
<feature type="binding site" evidence="3">
    <location>
        <position position="374"/>
    </location>
    <ligand>
        <name>CoA</name>
        <dbReference type="ChEBI" id="CHEBI:57287"/>
    </ligand>
</feature>
<dbReference type="EMBL" id="QRHQ01000007">
    <property type="protein sequence ID" value="RHF91869.1"/>
    <property type="molecule type" value="Genomic_DNA"/>
</dbReference>
<dbReference type="EMBL" id="QRQK01000049">
    <property type="protein sequence ID" value="RHM91897.1"/>
    <property type="molecule type" value="Genomic_DNA"/>
</dbReference>
<protein>
    <submittedName>
        <fullName evidence="7">Acetyl-CoA hydrolase/transferase family protein</fullName>
    </submittedName>
</protein>
<evidence type="ECO:0000256" key="1">
    <source>
        <dbReference type="ARBA" id="ARBA00009632"/>
    </source>
</evidence>
<evidence type="ECO:0000313" key="7">
    <source>
        <dbReference type="EMBL" id="RGK58370.1"/>
    </source>
</evidence>
<reference evidence="6" key="3">
    <citation type="submission" date="2021-09" db="EMBL/GenBank/DDBJ databases">
        <authorList>
            <person name="Gilroy R."/>
        </authorList>
    </citation>
    <scope>NUCLEOTIDE SEQUENCE</scope>
    <source>
        <strain evidence="6">9794</strain>
    </source>
</reference>
<dbReference type="Proteomes" id="UP000285109">
    <property type="component" value="Unassembled WGS sequence"/>
</dbReference>
<evidence type="ECO:0000256" key="3">
    <source>
        <dbReference type="PIRSR" id="PIRSR617821-2"/>
    </source>
</evidence>
<dbReference type="GO" id="GO:0008775">
    <property type="term" value="F:acetate CoA-transferase activity"/>
    <property type="evidence" value="ECO:0007669"/>
    <property type="project" value="InterPro"/>
</dbReference>
<feature type="domain" description="Acetyl-CoA hydrolase/transferase N-terminal" evidence="4">
    <location>
        <begin position="7"/>
        <end position="211"/>
    </location>
</feature>
<dbReference type="EMBL" id="QSQT01000001">
    <property type="protein sequence ID" value="RGK58370.1"/>
    <property type="molecule type" value="Genomic_DNA"/>
</dbReference>
<keyword evidence="7" id="KW-0378">Hydrolase</keyword>
<sequence length="498" mass="54168">MSFNFITAAEAASYIKDGDIVGLSGFTPAGSPKAVTAELAKIAEEKHARGESFQIGLITGASTGDSCDGMLTRAHAIKFRAPYTTNADFRKAVNNGEINYTDIHLSQVAQRLRSGFLGHVSVAIIEACEITEDGRIYLTAGVGITPTIARLADKVIVELNAAHSKSLIGMHDLYEMERPPYRRPIPIVRPSDRIGLPYIQVDPSKIAGVVETNMPDEARGFHESDPVTDKIGQNVAEFLASDMRRGIIPSTFLPLQSGVGNIANAVLSALGKDPSIPPFEMYTEVIQNSVIKLVKEGRIKFGSTCSLSVTNDCLQDIYDNMDFFRHKLVLRPSEISNCPEVVRRIGVISMNTAIEADIYGNVNSTHICGTKMMNGIGGSGDFTRSAYISIFSCPSTAKGGCISSIVPMVSHLDHSEHSVNVIITEQGIADLRGKSPMERAEAVIENCAHPDYKQLLWDYLKISTKGQTCHSLSAALGMHQVFINKGDMRLTDWAEFQK</sequence>
<dbReference type="Proteomes" id="UP000260780">
    <property type="component" value="Unassembled WGS sequence"/>
</dbReference>
<dbReference type="SUPFAM" id="SSF100950">
    <property type="entry name" value="NagB/RpiA/CoA transferase-like"/>
    <property type="match status" value="2"/>
</dbReference>
<dbReference type="Gene3D" id="3.40.1080.20">
    <property type="entry name" value="Acetyl-CoA hydrolase/transferase C-terminal domain"/>
    <property type="match status" value="1"/>
</dbReference>
<gene>
    <name evidence="10" type="ORF">DW653_05485</name>
    <name evidence="9" type="ORF">DWY14_11060</name>
    <name evidence="11" type="ORF">DWZ34_16475</name>
    <name evidence="8" type="ORF">DXC17_00785</name>
    <name evidence="7" type="ORF">DXD04_00220</name>
    <name evidence="6" type="ORF">K8V40_06030</name>
</gene>
<dbReference type="NCBIfam" id="TIGR03458">
    <property type="entry name" value="YgfH_subfam"/>
    <property type="match status" value="1"/>
</dbReference>
<keyword evidence="13" id="KW-1185">Reference proteome</keyword>
<feature type="binding site" evidence="3">
    <location>
        <position position="354"/>
    </location>
    <ligand>
        <name>CoA</name>
        <dbReference type="ChEBI" id="CHEBI:57287"/>
    </ligand>
</feature>
<reference evidence="12 13" key="1">
    <citation type="submission" date="2018-08" db="EMBL/GenBank/DDBJ databases">
        <title>A genome reference for cultivated species of the human gut microbiota.</title>
        <authorList>
            <person name="Zou Y."/>
            <person name="Xue W."/>
            <person name="Luo G."/>
        </authorList>
    </citation>
    <scope>NUCLEOTIDE SEQUENCE [LARGE SCALE GENOMIC DNA]</scope>
    <source>
        <strain evidence="9 16">AF24-16AC</strain>
        <strain evidence="11 15">AF31-28B-AC</strain>
        <strain evidence="10 14">AM23-23</strain>
        <strain evidence="8 12">OM08-14</strain>
        <strain evidence="7 13">TF10-3AC</strain>
    </source>
</reference>
<evidence type="ECO:0000313" key="13">
    <source>
        <dbReference type="Proteomes" id="UP000260862"/>
    </source>
</evidence>
<comment type="similarity">
    <text evidence="1">Belongs to the acetyl-CoA hydrolase/transferase family.</text>
</comment>
<dbReference type="InterPro" id="IPR046433">
    <property type="entry name" value="ActCoA_hydro"/>
</dbReference>
<evidence type="ECO:0000313" key="9">
    <source>
        <dbReference type="EMBL" id="RGS05986.1"/>
    </source>
</evidence>
<dbReference type="Pfam" id="PF02550">
    <property type="entry name" value="AcetylCoA_hydro"/>
    <property type="match status" value="1"/>
</dbReference>
<evidence type="ECO:0000313" key="12">
    <source>
        <dbReference type="Proteomes" id="UP000260780"/>
    </source>
</evidence>
<feature type="active site" description="5-glutamyl coenzyme A thioester intermediate" evidence="2">
    <location>
        <position position="284"/>
    </location>
</feature>
<dbReference type="GO" id="GO:0006084">
    <property type="term" value="P:acetyl-CoA metabolic process"/>
    <property type="evidence" value="ECO:0007669"/>
    <property type="project" value="InterPro"/>
</dbReference>
<dbReference type="PANTHER" id="PTHR43609:SF1">
    <property type="entry name" value="ACETYL-COA HYDROLASE"/>
    <property type="match status" value="1"/>
</dbReference>
<dbReference type="AlphaFoldDB" id="A0A3E4N7K6"/>
<dbReference type="InterPro" id="IPR026888">
    <property type="entry name" value="AcetylCoA_hyd_C"/>
</dbReference>
<dbReference type="Proteomes" id="UP000260862">
    <property type="component" value="Unassembled WGS sequence"/>
</dbReference>
<dbReference type="InterPro" id="IPR038460">
    <property type="entry name" value="AcetylCoA_hyd_C_sf"/>
</dbReference>
<dbReference type="PANTHER" id="PTHR43609">
    <property type="entry name" value="ACETYL-COA HYDROLASE"/>
    <property type="match status" value="1"/>
</dbReference>
<evidence type="ECO:0000256" key="2">
    <source>
        <dbReference type="PIRSR" id="PIRSR617821-1"/>
    </source>
</evidence>